<keyword evidence="1" id="KW-0812">Transmembrane</keyword>
<feature type="transmembrane region" description="Helical" evidence="1">
    <location>
        <begin position="37"/>
        <end position="57"/>
    </location>
</feature>
<feature type="transmembrane region" description="Helical" evidence="1">
    <location>
        <begin position="69"/>
        <end position="88"/>
    </location>
</feature>
<evidence type="ECO:0000313" key="2">
    <source>
        <dbReference type="EMBL" id="QDV81892.1"/>
    </source>
</evidence>
<protein>
    <submittedName>
        <fullName evidence="3">Uncharacterized protein</fullName>
    </submittedName>
</protein>
<feature type="transmembrane region" description="Helical" evidence="1">
    <location>
        <begin position="7"/>
        <end position="25"/>
    </location>
</feature>
<reference evidence="3 4" key="1">
    <citation type="submission" date="2019-02" db="EMBL/GenBank/DDBJ databases">
        <title>Deep-cultivation of Planctomycetes and their phenomic and genomic characterization uncovers novel biology.</title>
        <authorList>
            <person name="Wiegand S."/>
            <person name="Jogler M."/>
            <person name="Boedeker C."/>
            <person name="Pinto D."/>
            <person name="Vollmers J."/>
            <person name="Rivas-Marin E."/>
            <person name="Kohn T."/>
            <person name="Peeters S.H."/>
            <person name="Heuer A."/>
            <person name="Rast P."/>
            <person name="Oberbeckmann S."/>
            <person name="Bunk B."/>
            <person name="Jeske O."/>
            <person name="Meyerdierks A."/>
            <person name="Storesund J.E."/>
            <person name="Kallscheuer N."/>
            <person name="Luecker S."/>
            <person name="Lage O.M."/>
            <person name="Pohl T."/>
            <person name="Merkel B.J."/>
            <person name="Hornburger P."/>
            <person name="Mueller R.-W."/>
            <person name="Bruemmer F."/>
            <person name="Labrenz M."/>
            <person name="Spormann A.M."/>
            <person name="Op den Camp H."/>
            <person name="Overmann J."/>
            <person name="Amann R."/>
            <person name="Jetten M.S.M."/>
            <person name="Mascher T."/>
            <person name="Medema M.H."/>
            <person name="Devos D.P."/>
            <person name="Kaster A.-K."/>
            <person name="Ovreas L."/>
            <person name="Rohde M."/>
            <person name="Galperin M.Y."/>
            <person name="Jogler C."/>
        </authorList>
    </citation>
    <scope>NUCLEOTIDE SEQUENCE [LARGE SCALE GENOMIC DNA]</scope>
    <source>
        <strain evidence="3 4">TBK1r</strain>
    </source>
</reference>
<dbReference type="RefSeq" id="WP_145218955.1">
    <property type="nucleotide sequence ID" value="NZ_CP036432.1"/>
</dbReference>
<evidence type="ECO:0000256" key="1">
    <source>
        <dbReference type="SAM" id="Phobius"/>
    </source>
</evidence>
<dbReference type="EMBL" id="CP036432">
    <property type="protein sequence ID" value="QDV81892.1"/>
    <property type="molecule type" value="Genomic_DNA"/>
</dbReference>
<proteinExistence type="predicted"/>
<dbReference type="EMBL" id="CP036432">
    <property type="protein sequence ID" value="QDV87339.1"/>
    <property type="molecule type" value="Genomic_DNA"/>
</dbReference>
<keyword evidence="1" id="KW-0472">Membrane</keyword>
<gene>
    <name evidence="2" type="ORF">TBK1r_08150</name>
    <name evidence="3" type="ORF">TBK1r_63690</name>
</gene>
<keyword evidence="1" id="KW-1133">Transmembrane helix</keyword>
<accession>A0ABX5Y5F0</accession>
<organism evidence="3 4">
    <name type="scientific">Stieleria magnilauensis</name>
    <dbReference type="NCBI Taxonomy" id="2527963"/>
    <lineage>
        <taxon>Bacteria</taxon>
        <taxon>Pseudomonadati</taxon>
        <taxon>Planctomycetota</taxon>
        <taxon>Planctomycetia</taxon>
        <taxon>Pirellulales</taxon>
        <taxon>Pirellulaceae</taxon>
        <taxon>Stieleria</taxon>
    </lineage>
</organism>
<keyword evidence="4" id="KW-1185">Reference proteome</keyword>
<dbReference type="Proteomes" id="UP000318081">
    <property type="component" value="Chromosome"/>
</dbReference>
<evidence type="ECO:0000313" key="4">
    <source>
        <dbReference type="Proteomes" id="UP000318081"/>
    </source>
</evidence>
<sequence>MPHNEELVAFSIYIVFSGLAVPLVAKLNVAYPNASAILLVLIATPMPFWVAAIRYNIHERLFSALRWHLMALVAGVLIAILGIALLALCNHVV</sequence>
<evidence type="ECO:0000313" key="3">
    <source>
        <dbReference type="EMBL" id="QDV87339.1"/>
    </source>
</evidence>
<name>A0ABX5Y5F0_9BACT</name>